<gene>
    <name evidence="2" type="ORF">BG006_011210</name>
</gene>
<feature type="compositionally biased region" description="Low complexity" evidence="1">
    <location>
        <begin position="89"/>
        <end position="101"/>
    </location>
</feature>
<evidence type="ECO:0000313" key="3">
    <source>
        <dbReference type="Proteomes" id="UP000696485"/>
    </source>
</evidence>
<proteinExistence type="predicted"/>
<evidence type="ECO:0000256" key="1">
    <source>
        <dbReference type="SAM" id="MobiDB-lite"/>
    </source>
</evidence>
<dbReference type="AlphaFoldDB" id="A0A9P5SCR1"/>
<organism evidence="2 3">
    <name type="scientific">Podila minutissima</name>
    <dbReference type="NCBI Taxonomy" id="64525"/>
    <lineage>
        <taxon>Eukaryota</taxon>
        <taxon>Fungi</taxon>
        <taxon>Fungi incertae sedis</taxon>
        <taxon>Mucoromycota</taxon>
        <taxon>Mortierellomycotina</taxon>
        <taxon>Mortierellomycetes</taxon>
        <taxon>Mortierellales</taxon>
        <taxon>Mortierellaceae</taxon>
        <taxon>Podila</taxon>
    </lineage>
</organism>
<dbReference type="EMBL" id="JAAAUY010000945">
    <property type="protein sequence ID" value="KAF9325303.1"/>
    <property type="molecule type" value="Genomic_DNA"/>
</dbReference>
<keyword evidence="3" id="KW-1185">Reference proteome</keyword>
<feature type="region of interest" description="Disordered" evidence="1">
    <location>
        <begin position="89"/>
        <end position="168"/>
    </location>
</feature>
<comment type="caution">
    <text evidence="2">The sequence shown here is derived from an EMBL/GenBank/DDBJ whole genome shotgun (WGS) entry which is preliminary data.</text>
</comment>
<protein>
    <submittedName>
        <fullName evidence="2">Uncharacterized protein</fullName>
    </submittedName>
</protein>
<reference evidence="2" key="1">
    <citation type="journal article" date="2020" name="Fungal Divers.">
        <title>Resolving the Mortierellaceae phylogeny through synthesis of multi-gene phylogenetics and phylogenomics.</title>
        <authorList>
            <person name="Vandepol N."/>
            <person name="Liber J."/>
            <person name="Desiro A."/>
            <person name="Na H."/>
            <person name="Kennedy M."/>
            <person name="Barry K."/>
            <person name="Grigoriev I.V."/>
            <person name="Miller A.N."/>
            <person name="O'Donnell K."/>
            <person name="Stajich J.E."/>
            <person name="Bonito G."/>
        </authorList>
    </citation>
    <scope>NUCLEOTIDE SEQUENCE</scope>
    <source>
        <strain evidence="2">NVP1</strain>
    </source>
</reference>
<accession>A0A9P5SCR1</accession>
<evidence type="ECO:0000313" key="2">
    <source>
        <dbReference type="EMBL" id="KAF9325303.1"/>
    </source>
</evidence>
<dbReference type="Proteomes" id="UP000696485">
    <property type="component" value="Unassembled WGS sequence"/>
</dbReference>
<name>A0A9P5SCR1_9FUNG</name>
<feature type="compositionally biased region" description="Basic and acidic residues" evidence="1">
    <location>
        <begin position="149"/>
        <end position="158"/>
    </location>
</feature>
<sequence>MALKALAKRFFEKFGLKTKSTAFAALWRSLEEAGFDAQASEVKTTEFKTWMIGPVREVKKAEKLSVANATKRHRTKLDVKGVVLGARAESSAQAASRPEQPNSSADEFSDGGKSRSVSPSVAYLERRASRSGTSNSGEAADSGGTLTPDDTRDTHVEPPTDIPDPTENLQHFATLGQTIGWKVMDTDILQRFSEFRKENRGPFSLARDWIANLLYDSTFCQVLDPALLSPVRRAEPAPDIYERWPTLRSVLDRVFLSDHYDDVASAVRSESMLDPIAAYLFVVIMAYWQYFRSNEEIPESINEREGFAGLTWAFMQTPLTMYGIQSRYLDILITAVEARKNQDKDPMLEIKETGQYADAVALHNDQQLFLAEAAQIHSPKLEKRHQDEYKLARAMRDTWISHVRSISSMRVPPRGLAIFGSASFKDETKLLRMDFQGAFRLQQFDMFSIPLRKQGFGMKMRAAVISCLELAARLDQETWRRNQVAPVLGFYEREPLADAMRGITKTSATPTKVAKTPKKK</sequence>